<evidence type="ECO:0000313" key="1">
    <source>
        <dbReference type="EMBL" id="GAH16671.1"/>
    </source>
</evidence>
<reference evidence="1" key="1">
    <citation type="journal article" date="2014" name="Front. Microbiol.">
        <title>High frequency of phylogenetically diverse reductive dehalogenase-homologous genes in deep subseafloor sedimentary metagenomes.</title>
        <authorList>
            <person name="Kawai M."/>
            <person name="Futagami T."/>
            <person name="Toyoda A."/>
            <person name="Takaki Y."/>
            <person name="Nishi S."/>
            <person name="Hori S."/>
            <person name="Arai W."/>
            <person name="Tsubouchi T."/>
            <person name="Morono Y."/>
            <person name="Uchiyama I."/>
            <person name="Ito T."/>
            <person name="Fujiyama A."/>
            <person name="Inagaki F."/>
            <person name="Takami H."/>
        </authorList>
    </citation>
    <scope>NUCLEOTIDE SEQUENCE</scope>
    <source>
        <strain evidence="1">Expedition CK06-06</strain>
    </source>
</reference>
<name>X1D7F1_9ZZZZ</name>
<sequence length="61" mass="6893">MEKIILIIINALGTLGESFAHKAFDALEAWVTKSETEVDNALFYKLIAYVKSWQPKNPPVE</sequence>
<proteinExistence type="predicted"/>
<protein>
    <submittedName>
        <fullName evidence="1">Uncharacterized protein</fullName>
    </submittedName>
</protein>
<comment type="caution">
    <text evidence="1">The sequence shown here is derived from an EMBL/GenBank/DDBJ whole genome shotgun (WGS) entry which is preliminary data.</text>
</comment>
<organism evidence="1">
    <name type="scientific">marine sediment metagenome</name>
    <dbReference type="NCBI Taxonomy" id="412755"/>
    <lineage>
        <taxon>unclassified sequences</taxon>
        <taxon>metagenomes</taxon>
        <taxon>ecological metagenomes</taxon>
    </lineage>
</organism>
<gene>
    <name evidence="1" type="ORF">S01H4_58726</name>
</gene>
<dbReference type="EMBL" id="BART01034342">
    <property type="protein sequence ID" value="GAH16671.1"/>
    <property type="molecule type" value="Genomic_DNA"/>
</dbReference>
<accession>X1D7F1</accession>
<dbReference type="AlphaFoldDB" id="X1D7F1"/>